<dbReference type="InterPro" id="IPR000551">
    <property type="entry name" value="MerR-type_HTH_dom"/>
</dbReference>
<evidence type="ECO:0000313" key="4">
    <source>
        <dbReference type="Proteomes" id="UP000680045"/>
    </source>
</evidence>
<dbReference type="Pfam" id="PF13411">
    <property type="entry name" value="MerR_1"/>
    <property type="match status" value="1"/>
</dbReference>
<dbReference type="InterPro" id="IPR009061">
    <property type="entry name" value="DNA-bd_dom_put_sf"/>
</dbReference>
<dbReference type="AlphaFoldDB" id="A0A941J852"/>
<dbReference type="GO" id="GO:0003677">
    <property type="term" value="F:DNA binding"/>
    <property type="evidence" value="ECO:0007669"/>
    <property type="project" value="InterPro"/>
</dbReference>
<name>A0A941J852_9BACI</name>
<dbReference type="Gene3D" id="1.10.1660.10">
    <property type="match status" value="1"/>
</dbReference>
<dbReference type="Proteomes" id="UP000680045">
    <property type="component" value="Unassembled WGS sequence"/>
</dbReference>
<sequence length="179" mass="20649">MELLRKKDIIDQVGVAKSTLSDWISEYSMYIPIVQQGNRTYYKPETIDVLTAVKELRERDFSKTQIAEELASRFTINADETVDLIKRTADNPEKTDGLIAVMSTMSKALDHLGRQDERLREQDSKVAELERKQADYDEIMEKLRSEVAASREKSAELEAKIRAMEEEKPKGFWTKLFGK</sequence>
<comment type="caution">
    <text evidence="3">The sequence shown here is derived from an EMBL/GenBank/DDBJ whole genome shotgun (WGS) entry which is preliminary data.</text>
</comment>
<proteinExistence type="predicted"/>
<keyword evidence="1" id="KW-0175">Coiled coil</keyword>
<feature type="domain" description="HTH merR-type" evidence="2">
    <location>
        <begin position="10"/>
        <end position="71"/>
    </location>
</feature>
<dbReference type="GO" id="GO:0006355">
    <property type="term" value="P:regulation of DNA-templated transcription"/>
    <property type="evidence" value="ECO:0007669"/>
    <property type="project" value="InterPro"/>
</dbReference>
<feature type="coiled-coil region" evidence="1">
    <location>
        <begin position="112"/>
        <end position="167"/>
    </location>
</feature>
<protein>
    <submittedName>
        <fullName evidence="3">MerR family transcriptional regulator</fullName>
    </submittedName>
</protein>
<gene>
    <name evidence="3" type="ORF">KEH51_29260</name>
</gene>
<evidence type="ECO:0000256" key="1">
    <source>
        <dbReference type="SAM" id="Coils"/>
    </source>
</evidence>
<dbReference type="SUPFAM" id="SSF46955">
    <property type="entry name" value="Putative DNA-binding domain"/>
    <property type="match status" value="1"/>
</dbReference>
<reference evidence="3" key="1">
    <citation type="submission" date="2021-04" db="EMBL/GenBank/DDBJ databases">
        <title>Whole genome sequencing of Enterococci isolates from hospitalized patients.</title>
        <authorList>
            <person name="Ogoti B.M."/>
            <person name="Onyambu F.G."/>
        </authorList>
    </citation>
    <scope>NUCLEOTIDE SEQUENCE</scope>
    <source>
        <strain evidence="3">242</strain>
    </source>
</reference>
<accession>A0A941J852</accession>
<organism evidence="3 4">
    <name type="scientific">Peribacillus frigoritolerans</name>
    <dbReference type="NCBI Taxonomy" id="450367"/>
    <lineage>
        <taxon>Bacteria</taxon>
        <taxon>Bacillati</taxon>
        <taxon>Bacillota</taxon>
        <taxon>Bacilli</taxon>
        <taxon>Bacillales</taxon>
        <taxon>Bacillaceae</taxon>
        <taxon>Peribacillus</taxon>
    </lineage>
</organism>
<evidence type="ECO:0000259" key="2">
    <source>
        <dbReference type="Pfam" id="PF13411"/>
    </source>
</evidence>
<dbReference type="EMBL" id="JAGTPW010000094">
    <property type="protein sequence ID" value="MBR8646365.1"/>
    <property type="molecule type" value="Genomic_DNA"/>
</dbReference>
<evidence type="ECO:0000313" key="3">
    <source>
        <dbReference type="EMBL" id="MBR8646365.1"/>
    </source>
</evidence>